<dbReference type="AlphaFoldDB" id="A0A915I0H9"/>
<name>A0A915I0H9_ROMCU</name>
<accession>A0A915I0H9</accession>
<protein>
    <submittedName>
        <fullName evidence="2">Uncharacterized protein</fullName>
    </submittedName>
</protein>
<keyword evidence="1" id="KW-1185">Reference proteome</keyword>
<sequence>MWITFNRSVTKTSFLLSDFKPGILPIRQIHIGEPSGPILAVYSQNNNWRVGVENKNMQKHDNNSKNKVSDAFVLIQSTLCMDCCFIMAVNFTQFSRSSEKNKPANIVNMVWQMGSEPGGDCLDSSPVQIPETRQGKTSTTGKVTMKRATARKKCRAKLIK</sequence>
<organism evidence="1 2">
    <name type="scientific">Romanomermis culicivorax</name>
    <name type="common">Nematode worm</name>
    <dbReference type="NCBI Taxonomy" id="13658"/>
    <lineage>
        <taxon>Eukaryota</taxon>
        <taxon>Metazoa</taxon>
        <taxon>Ecdysozoa</taxon>
        <taxon>Nematoda</taxon>
        <taxon>Enoplea</taxon>
        <taxon>Dorylaimia</taxon>
        <taxon>Mermithida</taxon>
        <taxon>Mermithoidea</taxon>
        <taxon>Mermithidae</taxon>
        <taxon>Romanomermis</taxon>
    </lineage>
</organism>
<proteinExistence type="predicted"/>
<dbReference type="Proteomes" id="UP000887565">
    <property type="component" value="Unplaced"/>
</dbReference>
<dbReference type="WBParaSite" id="nRc.2.0.1.t07002-RA">
    <property type="protein sequence ID" value="nRc.2.0.1.t07002-RA"/>
    <property type="gene ID" value="nRc.2.0.1.g07002"/>
</dbReference>
<evidence type="ECO:0000313" key="1">
    <source>
        <dbReference type="Proteomes" id="UP000887565"/>
    </source>
</evidence>
<evidence type="ECO:0000313" key="2">
    <source>
        <dbReference type="WBParaSite" id="nRc.2.0.1.t07002-RA"/>
    </source>
</evidence>
<reference evidence="2" key="1">
    <citation type="submission" date="2022-11" db="UniProtKB">
        <authorList>
            <consortium name="WormBaseParasite"/>
        </authorList>
    </citation>
    <scope>IDENTIFICATION</scope>
</reference>